<gene>
    <name evidence="1" type="ORF">ADINL_2577</name>
</gene>
<protein>
    <submittedName>
        <fullName evidence="1">Uncharacterized protein</fullName>
    </submittedName>
</protein>
<organism evidence="1 2">
    <name type="scientific">Nitrincola lacisaponensis</name>
    <dbReference type="NCBI Taxonomy" id="267850"/>
    <lineage>
        <taxon>Bacteria</taxon>
        <taxon>Pseudomonadati</taxon>
        <taxon>Pseudomonadota</taxon>
        <taxon>Gammaproteobacteria</taxon>
        <taxon>Oceanospirillales</taxon>
        <taxon>Oceanospirillaceae</taxon>
        <taxon>Nitrincola</taxon>
    </lineage>
</organism>
<evidence type="ECO:0000313" key="2">
    <source>
        <dbReference type="Proteomes" id="UP000027318"/>
    </source>
</evidence>
<dbReference type="EMBL" id="JMSZ01000032">
    <property type="protein sequence ID" value="KDE39448.1"/>
    <property type="molecule type" value="Genomic_DNA"/>
</dbReference>
<keyword evidence="2" id="KW-1185">Reference proteome</keyword>
<name>A0A063XZE7_9GAMM</name>
<dbReference type="Proteomes" id="UP000027318">
    <property type="component" value="Unassembled WGS sequence"/>
</dbReference>
<evidence type="ECO:0000313" key="1">
    <source>
        <dbReference type="EMBL" id="KDE39448.1"/>
    </source>
</evidence>
<comment type="caution">
    <text evidence="1">The sequence shown here is derived from an EMBL/GenBank/DDBJ whole genome shotgun (WGS) entry which is preliminary data.</text>
</comment>
<dbReference type="STRING" id="267850.ADINL_2577"/>
<reference evidence="1 2" key="1">
    <citation type="journal article" date="2005" name="Int. J. Syst. Evol. Microbiol.">
        <title>Nitrincola lacisaponensis gen. nov., sp. nov., a novel alkaliphilic bacterium isolated from an alkaline, saline lake.</title>
        <authorList>
            <person name="Dimitriu P.A."/>
            <person name="Shukla S.K."/>
            <person name="Conradt J."/>
            <person name="Marquez M.C."/>
            <person name="Ventosa A."/>
            <person name="Maglia A."/>
            <person name="Peyton B.M."/>
            <person name="Pinkart H.C."/>
            <person name="Mormile M.R."/>
        </authorList>
    </citation>
    <scope>NUCLEOTIDE SEQUENCE [LARGE SCALE GENOMIC DNA]</scope>
    <source>
        <strain evidence="1 2">4CA</strain>
    </source>
</reference>
<proteinExistence type="predicted"/>
<sequence>MQTIRELIRGATPGEVFCCRDPALFETTKVALVAEKVADITVQLIDEGDYIVRQVSSRRRADQKKSEQLNDRQLAVVRALEKVLQHCRKEGVQLIGFSDELVAQPAHLDPAEGISPFALDLDTSDVYRGADSLKKGV</sequence>
<dbReference type="AlphaFoldDB" id="A0A063XZE7"/>
<accession>A0A063XZE7</accession>